<gene>
    <name evidence="1" type="ORF">DesfrDRAFT_0033</name>
</gene>
<dbReference type="AlphaFoldDB" id="E1JQY4"/>
<evidence type="ECO:0000313" key="1">
    <source>
        <dbReference type="EMBL" id="EFL52985.1"/>
    </source>
</evidence>
<organism evidence="1 2">
    <name type="scientific">Solidesulfovibrio fructosivorans JJ]</name>
    <dbReference type="NCBI Taxonomy" id="596151"/>
    <lineage>
        <taxon>Bacteria</taxon>
        <taxon>Pseudomonadati</taxon>
        <taxon>Thermodesulfobacteriota</taxon>
        <taxon>Desulfovibrionia</taxon>
        <taxon>Desulfovibrionales</taxon>
        <taxon>Desulfovibrionaceae</taxon>
        <taxon>Solidesulfovibrio</taxon>
    </lineage>
</organism>
<accession>E1JQY4</accession>
<proteinExistence type="predicted"/>
<dbReference type="EMBL" id="AECZ01000001">
    <property type="protein sequence ID" value="EFL52985.1"/>
    <property type="molecule type" value="Genomic_DNA"/>
</dbReference>
<protein>
    <submittedName>
        <fullName evidence="1">Acyl-CoA synthetase (NDP forming type)</fullName>
    </submittedName>
</protein>
<dbReference type="Proteomes" id="UP000006250">
    <property type="component" value="Unassembled WGS sequence"/>
</dbReference>
<reference evidence="1 2" key="1">
    <citation type="submission" date="2010-08" db="EMBL/GenBank/DDBJ databases">
        <title>The draft genome of Desulfovibrio fructosovorans JJ.</title>
        <authorList>
            <consortium name="US DOE Joint Genome Institute (JGI-PGF)"/>
            <person name="Lucas S."/>
            <person name="Copeland A."/>
            <person name="Lapidus A."/>
            <person name="Cheng J.-F."/>
            <person name="Bruce D."/>
            <person name="Goodwin L."/>
            <person name="Pitluck S."/>
            <person name="Land M.L."/>
            <person name="Hauser L."/>
            <person name="Chang Y.-J."/>
            <person name="Jeffries C."/>
            <person name="Wall J.D."/>
            <person name="Stahl D.A."/>
            <person name="Arkin A.P."/>
            <person name="Dehal P."/>
            <person name="Stolyar S.M."/>
            <person name="Hazen T.C."/>
            <person name="Woyke T.J."/>
        </authorList>
    </citation>
    <scope>NUCLEOTIDE SEQUENCE [LARGE SCALE GENOMIC DNA]</scope>
    <source>
        <strain evidence="1 2">JJ</strain>
    </source>
</reference>
<comment type="caution">
    <text evidence="1">The sequence shown here is derived from an EMBL/GenBank/DDBJ whole genome shotgun (WGS) entry which is preliminary data.</text>
</comment>
<evidence type="ECO:0000313" key="2">
    <source>
        <dbReference type="Proteomes" id="UP000006250"/>
    </source>
</evidence>
<sequence length="84" mass="8749">MSTNTVAYKAAKLRLDLAQACLDADHYAISLRAALDAGLPSVVVTSGPAMGSTEAMMRECLRLVGSLEVAQHALQCLEAMGAQA</sequence>
<keyword evidence="2" id="KW-1185">Reference proteome</keyword>
<dbReference type="RefSeq" id="WP_005989951.1">
    <property type="nucleotide sequence ID" value="NZ_AECZ01000001.1"/>
</dbReference>
<dbReference type="STRING" id="596151.DesfrDRAFT_0033"/>
<name>E1JQY4_SOLFR</name>